<evidence type="ECO:0000313" key="1">
    <source>
        <dbReference type="EMBL" id="QCT04352.1"/>
    </source>
</evidence>
<dbReference type="OrthoDB" id="2598308at2"/>
<accession>A0A4P8XNC7</accession>
<organism evidence="1 2">
    <name type="scientific">Paenibacillus algicola</name>
    <dbReference type="NCBI Taxonomy" id="2565926"/>
    <lineage>
        <taxon>Bacteria</taxon>
        <taxon>Bacillati</taxon>
        <taxon>Bacillota</taxon>
        <taxon>Bacilli</taxon>
        <taxon>Bacillales</taxon>
        <taxon>Paenibacillaceae</taxon>
        <taxon>Paenibacillus</taxon>
    </lineage>
</organism>
<dbReference type="Proteomes" id="UP000300879">
    <property type="component" value="Chromosome"/>
</dbReference>
<proteinExistence type="predicted"/>
<reference evidence="1 2" key="1">
    <citation type="submission" date="2019-05" db="EMBL/GenBank/DDBJ databases">
        <authorList>
            <person name="Chen C."/>
        </authorList>
    </citation>
    <scope>NUCLEOTIDE SEQUENCE [LARGE SCALE GENOMIC DNA]</scope>
    <source>
        <strain evidence="1 2">HB172198</strain>
    </source>
</reference>
<name>A0A4P8XNC7_9BACL</name>
<dbReference type="RefSeq" id="WP_138227073.1">
    <property type="nucleotide sequence ID" value="NZ_CP040396.1"/>
</dbReference>
<evidence type="ECO:0000313" key="2">
    <source>
        <dbReference type="Proteomes" id="UP000300879"/>
    </source>
</evidence>
<dbReference type="AlphaFoldDB" id="A0A4P8XNC7"/>
<dbReference type="EMBL" id="CP040396">
    <property type="protein sequence ID" value="QCT04352.1"/>
    <property type="molecule type" value="Genomic_DNA"/>
</dbReference>
<protein>
    <submittedName>
        <fullName evidence="1">Uncharacterized protein</fullName>
    </submittedName>
</protein>
<keyword evidence="2" id="KW-1185">Reference proteome</keyword>
<gene>
    <name evidence="1" type="ORF">E6C60_3642</name>
</gene>
<dbReference type="KEGG" id="palo:E6C60_3642"/>
<sequence length="295" mass="34310">MENLVFSKAMSMHVTTYKILNDKGEQLVSLLQQFFDLFLGYIEEDLDIMIEFMKGKEKTMQINNKNISKVYDYFLQGKIECLDIFHYYDLHDEAMDRHYPGLYTVGISCNQASTYSPELAKSRIFPNNFSLSLNERLFNNYIPSHVQNDFVDLFKQAIILLEGVTGFITYESTAASSHTRTPFETHWSIDTSSPPGYTQRLRGYFWLNYLSTHHINQLGGLDCIRKNAPCGVIESLDQQDKLGLLLGLTDNINDYSDDQLRKLREYFWPLLGIEDNNEHVPSFEYPPRYIARLVE</sequence>